<comment type="similarity">
    <text evidence="8">Belongs to the class I-like SAM-binding methyltransferase superfamily. C5-methyltransferase family.</text>
</comment>
<dbReference type="REBASE" id="66117">
    <property type="entry name" value="M.Cph182ORF21P"/>
</dbReference>
<keyword evidence="4 8" id="KW-0808">Transferase</keyword>
<evidence type="ECO:0000256" key="5">
    <source>
        <dbReference type="ARBA" id="ARBA00022691"/>
    </source>
</evidence>
<feature type="active site" evidence="8">
    <location>
        <position position="75"/>
    </location>
</feature>
<dbReference type="GO" id="GO:0099018">
    <property type="term" value="P:symbiont-mediated evasion of host restriction-modification system"/>
    <property type="evidence" value="ECO:0007669"/>
    <property type="project" value="UniProtKB-KW"/>
</dbReference>
<dbReference type="PANTHER" id="PTHR23068:SF25">
    <property type="entry name" value="DNA (CYTOSINE-5)-METHYLTRANSFERASE DRM2"/>
    <property type="match status" value="1"/>
</dbReference>
<evidence type="ECO:0000256" key="8">
    <source>
        <dbReference type="PROSITE-ProRule" id="PRU01016"/>
    </source>
</evidence>
<dbReference type="InterPro" id="IPR001525">
    <property type="entry name" value="C5_MeTfrase"/>
</dbReference>
<dbReference type="GO" id="GO:0052170">
    <property type="term" value="P:symbiont-mediated suppression of host innate immune response"/>
    <property type="evidence" value="ECO:0007669"/>
    <property type="project" value="UniProtKB-KW"/>
</dbReference>
<reference evidence="9 10" key="1">
    <citation type="journal article" date="2013" name="Proc. Natl. Acad. Sci. U.S.A.">
        <title>Twelve previously unknown phage genera are ubiquitous in global oceans.</title>
        <authorList>
            <person name="Holmfeldt K."/>
            <person name="Solonenko N."/>
            <person name="Shah M."/>
            <person name="Corrier K."/>
            <person name="Riemann L."/>
            <person name="Verberkmoes N.C."/>
            <person name="Sullivan M.B."/>
        </authorList>
    </citation>
    <scope>NUCLEOTIDE SEQUENCE [LARGE SCALE GENOMIC DNA]</scope>
    <source>
        <strain evidence="9">Phi18:2</strain>
    </source>
</reference>
<keyword evidence="3" id="KW-0945">Host-virus interaction</keyword>
<name>S0A0T2_9CAUD</name>
<reference evidence="10" key="2">
    <citation type="submission" date="2013-03" db="EMBL/GenBank/DDBJ databases">
        <title>The Cellulophaga phages: a novel, diverse, and globally ubiquitous model system.</title>
        <authorList>
            <person name="Holmfeldt K."/>
            <person name="Solonenko N."/>
            <person name="Shah M."/>
            <person name="Corrier K."/>
            <person name="Riemann L."/>
            <person name="VerBerkmoes N.C."/>
            <person name="Sullivan M.B."/>
        </authorList>
    </citation>
    <scope>NUCLEOTIDE SEQUENCE [LARGE SCALE GENOMIC DNA]</scope>
</reference>
<dbReference type="InterPro" id="IPR018117">
    <property type="entry name" value="C5_DNA_meth_AS"/>
</dbReference>
<dbReference type="PROSITE" id="PS00094">
    <property type="entry name" value="C5_MTASE_1"/>
    <property type="match status" value="1"/>
</dbReference>
<evidence type="ECO:0000256" key="2">
    <source>
        <dbReference type="ARBA" id="ARBA00022603"/>
    </source>
</evidence>
<evidence type="ECO:0000256" key="3">
    <source>
        <dbReference type="ARBA" id="ARBA00022632"/>
    </source>
</evidence>
<proteinExistence type="inferred from homology"/>
<dbReference type="PANTHER" id="PTHR23068">
    <property type="entry name" value="DNA CYTOSINE-5- -METHYLTRANSFERASE 3-RELATED"/>
    <property type="match status" value="1"/>
</dbReference>
<protein>
    <recommendedName>
        <fullName evidence="1">DNA (cytosine-5-)-methyltransferase</fullName>
        <ecNumber evidence="1">2.1.1.37</ecNumber>
    </recommendedName>
</protein>
<evidence type="ECO:0000256" key="7">
    <source>
        <dbReference type="ARBA" id="ARBA00033479"/>
    </source>
</evidence>
<keyword evidence="7" id="KW-1258">Restriction-modification system evasion by virus</keyword>
<dbReference type="Proteomes" id="UP000014720">
    <property type="component" value="Segment"/>
</dbReference>
<dbReference type="Pfam" id="PF00145">
    <property type="entry name" value="DNA_methylase"/>
    <property type="match status" value="1"/>
</dbReference>
<dbReference type="GO" id="GO:0003886">
    <property type="term" value="F:DNA (cytosine-5-)-methyltransferase activity"/>
    <property type="evidence" value="ECO:0007669"/>
    <property type="project" value="UniProtKB-EC"/>
</dbReference>
<evidence type="ECO:0000256" key="4">
    <source>
        <dbReference type="ARBA" id="ARBA00022679"/>
    </source>
</evidence>
<dbReference type="GO" id="GO:0032259">
    <property type="term" value="P:methylation"/>
    <property type="evidence" value="ECO:0007669"/>
    <property type="project" value="UniProtKB-KW"/>
</dbReference>
<dbReference type="InterPro" id="IPR050390">
    <property type="entry name" value="C5-Methyltransferase"/>
</dbReference>
<evidence type="ECO:0000313" key="9">
    <source>
        <dbReference type="EMBL" id="AGO49184.1"/>
    </source>
</evidence>
<keyword evidence="2 8" id="KW-0489">Methyltransferase</keyword>
<accession>S0A0T2</accession>
<dbReference type="InterPro" id="IPR029063">
    <property type="entry name" value="SAM-dependent_MTases_sf"/>
</dbReference>
<dbReference type="PROSITE" id="PS51679">
    <property type="entry name" value="SAM_MT_C5"/>
    <property type="match status" value="1"/>
</dbReference>
<sequence length="305" mass="34780">MNVVSVFDGMSGGQIALKKIGVIPDKYFAIEIKPHAVQVTQENFPNTIQLGDINFITKETFGDNKIDLFIGGSPCQSFSRAGDGSGFNGKSKLFFEYARILKELKEVNPDIKFLLENVIMKKEWEKIITDIIGVPPVEINSSYFSAQKRRRLYWTNIDFDKKIVDKNILLKDILEDCEKREVKTNGLVYFEDNEYRVKVATKKGYMIVNDFDSIDLNFPNSKSRRGRVQYGKVGTLTTSCSQVVFIKGKCFALTPLECERLQNVPDNYTSIVPDYKRRDLIGDGWTIDVICHIFKGLINPVKKTK</sequence>
<evidence type="ECO:0000313" key="10">
    <source>
        <dbReference type="Proteomes" id="UP000014720"/>
    </source>
</evidence>
<dbReference type="EMBL" id="KC821627">
    <property type="protein sequence ID" value="AGO49184.1"/>
    <property type="molecule type" value="Genomic_DNA"/>
</dbReference>
<keyword evidence="6" id="KW-0899">Viral immunoevasion</keyword>
<evidence type="ECO:0000256" key="1">
    <source>
        <dbReference type="ARBA" id="ARBA00011975"/>
    </source>
</evidence>
<evidence type="ECO:0000256" key="6">
    <source>
        <dbReference type="ARBA" id="ARBA00023280"/>
    </source>
</evidence>
<dbReference type="EC" id="2.1.1.37" evidence="1"/>
<dbReference type="Gene3D" id="3.40.50.150">
    <property type="entry name" value="Vaccinia Virus protein VP39"/>
    <property type="match status" value="1"/>
</dbReference>
<dbReference type="SUPFAM" id="SSF53335">
    <property type="entry name" value="S-adenosyl-L-methionine-dependent methyltransferases"/>
    <property type="match status" value="1"/>
</dbReference>
<gene>
    <name evidence="9" type="ORF">Phi18:2_gp21</name>
</gene>
<organism evidence="9 10">
    <name type="scientific">Cellulophaga phage phi18:2</name>
    <dbReference type="NCBI Taxonomy" id="1327995"/>
    <lineage>
        <taxon>Viruses</taxon>
        <taxon>Duplodnaviria</taxon>
        <taxon>Heunggongvirae</taxon>
        <taxon>Uroviricota</taxon>
        <taxon>Caudoviricetes</taxon>
        <taxon>Helsingorvirus</taxon>
        <taxon>Helsingorvirus Cba181</taxon>
    </lineage>
</organism>
<keyword evidence="5 8" id="KW-0949">S-adenosyl-L-methionine</keyword>
<keyword evidence="3" id="KW-1090">Inhibition of host innate immune response by virus</keyword>